<keyword evidence="2 4" id="KW-0479">Metal-binding</keyword>
<sequence length="206" mass="22577">MNFNKYINGIVIVAAGFVVASCASRGNDTGVEYAPQMYHSVPYEGLSQITDKESGRWLTSQEGGDAEFYTSNPNNPNEMNMRESVPNTVRRGEALPYRIPKDSLALAARTLKNPLDSSAAVVAEGKVLFGRYCLHCHGDQGLGDGLVGKVFKGVTPYNSRAVKDKPEGHIFHVITMGKGRMGSHASQVSVNDRWKIVRFVQTLQNQ</sequence>
<evidence type="ECO:0000256" key="2">
    <source>
        <dbReference type="ARBA" id="ARBA00022723"/>
    </source>
</evidence>
<reference evidence="7 8" key="1">
    <citation type="submission" date="2017-04" db="EMBL/GenBank/DDBJ databases">
        <authorList>
            <person name="Afonso C.L."/>
            <person name="Miller P.J."/>
            <person name="Scott M.A."/>
            <person name="Spackman E."/>
            <person name="Goraichik I."/>
            <person name="Dimitrov K.M."/>
            <person name="Suarez D.L."/>
            <person name="Swayne D.E."/>
        </authorList>
    </citation>
    <scope>NUCLEOTIDE SEQUENCE [LARGE SCALE GENOMIC DNA]</scope>
    <source>
        <strain evidence="7 8">DSM 26133</strain>
    </source>
</reference>
<dbReference type="Proteomes" id="UP000192472">
    <property type="component" value="Unassembled WGS sequence"/>
</dbReference>
<accession>A0A1W2G8Z8</accession>
<dbReference type="SUPFAM" id="SSF46626">
    <property type="entry name" value="Cytochrome c"/>
    <property type="match status" value="1"/>
</dbReference>
<keyword evidence="1 4" id="KW-0349">Heme</keyword>
<evidence type="ECO:0000259" key="6">
    <source>
        <dbReference type="PROSITE" id="PS51007"/>
    </source>
</evidence>
<dbReference type="AlphaFoldDB" id="A0A1W2G8Z8"/>
<keyword evidence="8" id="KW-1185">Reference proteome</keyword>
<name>A0A1W2G8Z8_REIFA</name>
<gene>
    <name evidence="7" type="ORF">SAMN04488029_1512</name>
</gene>
<evidence type="ECO:0000313" key="8">
    <source>
        <dbReference type="Proteomes" id="UP000192472"/>
    </source>
</evidence>
<feature type="domain" description="Cytochrome c" evidence="6">
    <location>
        <begin position="120"/>
        <end position="204"/>
    </location>
</feature>
<organism evidence="7 8">
    <name type="scientific">Reichenbachiella faecimaris</name>
    <dbReference type="NCBI Taxonomy" id="692418"/>
    <lineage>
        <taxon>Bacteria</taxon>
        <taxon>Pseudomonadati</taxon>
        <taxon>Bacteroidota</taxon>
        <taxon>Cytophagia</taxon>
        <taxon>Cytophagales</taxon>
        <taxon>Reichenbachiellaceae</taxon>
        <taxon>Reichenbachiella</taxon>
    </lineage>
</organism>
<dbReference type="GO" id="GO:0046872">
    <property type="term" value="F:metal ion binding"/>
    <property type="evidence" value="ECO:0007669"/>
    <property type="project" value="UniProtKB-KW"/>
</dbReference>
<keyword evidence="3 4" id="KW-0408">Iron</keyword>
<evidence type="ECO:0000256" key="4">
    <source>
        <dbReference type="PROSITE-ProRule" id="PRU00433"/>
    </source>
</evidence>
<dbReference type="PROSITE" id="PS51257">
    <property type="entry name" value="PROKAR_LIPOPROTEIN"/>
    <property type="match status" value="1"/>
</dbReference>
<dbReference type="GO" id="GO:0020037">
    <property type="term" value="F:heme binding"/>
    <property type="evidence" value="ECO:0007669"/>
    <property type="project" value="InterPro"/>
</dbReference>
<dbReference type="RefSeq" id="WP_084371822.1">
    <property type="nucleotide sequence ID" value="NZ_FWYF01000001.1"/>
</dbReference>
<dbReference type="EMBL" id="FWYF01000001">
    <property type="protein sequence ID" value="SMD33147.1"/>
    <property type="molecule type" value="Genomic_DNA"/>
</dbReference>
<dbReference type="GO" id="GO:0009055">
    <property type="term" value="F:electron transfer activity"/>
    <property type="evidence" value="ECO:0007669"/>
    <property type="project" value="InterPro"/>
</dbReference>
<feature type="region of interest" description="Disordered" evidence="5">
    <location>
        <begin position="62"/>
        <end position="81"/>
    </location>
</feature>
<dbReference type="OrthoDB" id="9796771at2"/>
<protein>
    <submittedName>
        <fullName evidence="7">Cytochrome C oxidase, cbb3-type, subunit III</fullName>
    </submittedName>
</protein>
<evidence type="ECO:0000256" key="5">
    <source>
        <dbReference type="SAM" id="MobiDB-lite"/>
    </source>
</evidence>
<feature type="compositionally biased region" description="Low complexity" evidence="5">
    <location>
        <begin position="71"/>
        <end position="81"/>
    </location>
</feature>
<evidence type="ECO:0000256" key="1">
    <source>
        <dbReference type="ARBA" id="ARBA00022617"/>
    </source>
</evidence>
<dbReference type="STRING" id="692418.SAMN04488029_1512"/>
<proteinExistence type="predicted"/>
<dbReference type="Pfam" id="PF13442">
    <property type="entry name" value="Cytochrome_CBB3"/>
    <property type="match status" value="1"/>
</dbReference>
<evidence type="ECO:0000313" key="7">
    <source>
        <dbReference type="EMBL" id="SMD33147.1"/>
    </source>
</evidence>
<dbReference type="InterPro" id="IPR036909">
    <property type="entry name" value="Cyt_c-like_dom_sf"/>
</dbReference>
<dbReference type="PROSITE" id="PS51007">
    <property type="entry name" value="CYTC"/>
    <property type="match status" value="1"/>
</dbReference>
<dbReference type="Gene3D" id="1.10.760.10">
    <property type="entry name" value="Cytochrome c-like domain"/>
    <property type="match status" value="1"/>
</dbReference>
<dbReference type="InterPro" id="IPR009056">
    <property type="entry name" value="Cyt_c-like_dom"/>
</dbReference>
<evidence type="ECO:0000256" key="3">
    <source>
        <dbReference type="ARBA" id="ARBA00023004"/>
    </source>
</evidence>
<dbReference type="PANTHER" id="PTHR40394:SF2">
    <property type="entry name" value="QUINOL:CYTOCHROME C OXIDOREDUCTASE MEMBRANE PROTEIN"/>
    <property type="match status" value="1"/>
</dbReference>
<dbReference type="PANTHER" id="PTHR40394">
    <property type="entry name" value="LIPOPROTEIN-RELATED"/>
    <property type="match status" value="1"/>
</dbReference>